<dbReference type="Gramene" id="Pp3c12_8410V3.2">
    <property type="protein sequence ID" value="PAC:32972537.CDS.1"/>
    <property type="gene ID" value="Pp3c12_8410"/>
</dbReference>
<dbReference type="PaxDb" id="3218-PP1S91_198V6.1"/>
<dbReference type="EnsemblPlants" id="Pp3c12_8410V3.1">
    <property type="protein sequence ID" value="PAC:32972536.CDS.1"/>
    <property type="gene ID" value="Pp3c12_8410"/>
</dbReference>
<dbReference type="EMBL" id="ABEU02000012">
    <property type="protein sequence ID" value="PNR43597.1"/>
    <property type="molecule type" value="Genomic_DNA"/>
</dbReference>
<dbReference type="AlphaFoldDB" id="A0A2K1JPY7"/>
<proteinExistence type="predicted"/>
<keyword evidence="4" id="KW-1185">Reference proteome</keyword>
<evidence type="ECO:0008006" key="5">
    <source>
        <dbReference type="Google" id="ProtNLM"/>
    </source>
</evidence>
<dbReference type="Gramene" id="Pp3c12_8410V3.1">
    <property type="protein sequence ID" value="PAC:32972536.CDS.1"/>
    <property type="gene ID" value="Pp3c12_8410"/>
</dbReference>
<accession>A0A2K1JPY7</accession>
<sequence>MAALYIAQFLSVVDLLLVYDASSSRALKTVARNGYTANHAESYRASASPYLFHLLSAEPRGLQDQSSKSISADCSFSFDRSCVKSVD</sequence>
<reference evidence="2 4" key="1">
    <citation type="journal article" date="2008" name="Science">
        <title>The Physcomitrella genome reveals evolutionary insights into the conquest of land by plants.</title>
        <authorList>
            <person name="Rensing S."/>
            <person name="Lang D."/>
            <person name="Zimmer A."/>
            <person name="Terry A."/>
            <person name="Salamov A."/>
            <person name="Shapiro H."/>
            <person name="Nishiyama T."/>
            <person name="Perroud P.-F."/>
            <person name="Lindquist E."/>
            <person name="Kamisugi Y."/>
            <person name="Tanahashi T."/>
            <person name="Sakakibara K."/>
            <person name="Fujita T."/>
            <person name="Oishi K."/>
            <person name="Shin-I T."/>
            <person name="Kuroki Y."/>
            <person name="Toyoda A."/>
            <person name="Suzuki Y."/>
            <person name="Hashimoto A."/>
            <person name="Yamaguchi K."/>
            <person name="Sugano A."/>
            <person name="Kohara Y."/>
            <person name="Fujiyama A."/>
            <person name="Anterola A."/>
            <person name="Aoki S."/>
            <person name="Ashton N."/>
            <person name="Barbazuk W.B."/>
            <person name="Barker E."/>
            <person name="Bennetzen J."/>
            <person name="Bezanilla M."/>
            <person name="Blankenship R."/>
            <person name="Cho S.H."/>
            <person name="Dutcher S."/>
            <person name="Estelle M."/>
            <person name="Fawcett J.A."/>
            <person name="Gundlach H."/>
            <person name="Hanada K."/>
            <person name="Heyl A."/>
            <person name="Hicks K.A."/>
            <person name="Hugh J."/>
            <person name="Lohr M."/>
            <person name="Mayer K."/>
            <person name="Melkozernov A."/>
            <person name="Murata T."/>
            <person name="Nelson D."/>
            <person name="Pils B."/>
            <person name="Prigge M."/>
            <person name="Reiss B."/>
            <person name="Renner T."/>
            <person name="Rombauts S."/>
            <person name="Rushton P."/>
            <person name="Sanderfoot A."/>
            <person name="Schween G."/>
            <person name="Shiu S.-H."/>
            <person name="Stueber K."/>
            <person name="Theodoulou F.L."/>
            <person name="Tu H."/>
            <person name="Van de Peer Y."/>
            <person name="Verrier P.J."/>
            <person name="Waters E."/>
            <person name="Wood A."/>
            <person name="Yang L."/>
            <person name="Cove D."/>
            <person name="Cuming A."/>
            <person name="Hasebe M."/>
            <person name="Lucas S."/>
            <person name="Mishler D.B."/>
            <person name="Reski R."/>
            <person name="Grigoriev I."/>
            <person name="Quatrano R.S."/>
            <person name="Boore J.L."/>
        </authorList>
    </citation>
    <scope>NUCLEOTIDE SEQUENCE [LARGE SCALE GENOMIC DNA]</scope>
    <source>
        <strain evidence="3 4">cv. Gransden 2004</strain>
    </source>
</reference>
<dbReference type="EnsemblPlants" id="Pp3c12_8410V3.2">
    <property type="protein sequence ID" value="PAC:32972537.CDS.1"/>
    <property type="gene ID" value="Pp3c12_8410"/>
</dbReference>
<organism evidence="2">
    <name type="scientific">Physcomitrium patens</name>
    <name type="common">Spreading-leaved earth moss</name>
    <name type="synonym">Physcomitrella patens</name>
    <dbReference type="NCBI Taxonomy" id="3218"/>
    <lineage>
        <taxon>Eukaryota</taxon>
        <taxon>Viridiplantae</taxon>
        <taxon>Streptophyta</taxon>
        <taxon>Embryophyta</taxon>
        <taxon>Bryophyta</taxon>
        <taxon>Bryophytina</taxon>
        <taxon>Bryopsida</taxon>
        <taxon>Funariidae</taxon>
        <taxon>Funariales</taxon>
        <taxon>Funariaceae</taxon>
        <taxon>Physcomitrium</taxon>
    </lineage>
</organism>
<protein>
    <recommendedName>
        <fullName evidence="5">Secreted protein</fullName>
    </recommendedName>
</protein>
<dbReference type="Proteomes" id="UP000006727">
    <property type="component" value="Chromosome 12"/>
</dbReference>
<evidence type="ECO:0000313" key="2">
    <source>
        <dbReference type="EMBL" id="PNR43597.1"/>
    </source>
</evidence>
<reference evidence="2 4" key="2">
    <citation type="journal article" date="2018" name="Plant J.">
        <title>The Physcomitrella patens chromosome-scale assembly reveals moss genome structure and evolution.</title>
        <authorList>
            <person name="Lang D."/>
            <person name="Ullrich K.K."/>
            <person name="Murat F."/>
            <person name="Fuchs J."/>
            <person name="Jenkins J."/>
            <person name="Haas F.B."/>
            <person name="Piednoel M."/>
            <person name="Gundlach H."/>
            <person name="Van Bel M."/>
            <person name="Meyberg R."/>
            <person name="Vives C."/>
            <person name="Morata J."/>
            <person name="Symeonidi A."/>
            <person name="Hiss M."/>
            <person name="Muchero W."/>
            <person name="Kamisugi Y."/>
            <person name="Saleh O."/>
            <person name="Blanc G."/>
            <person name="Decker E.L."/>
            <person name="van Gessel N."/>
            <person name="Grimwood J."/>
            <person name="Hayes R.D."/>
            <person name="Graham S.W."/>
            <person name="Gunter L.E."/>
            <person name="McDaniel S.F."/>
            <person name="Hoernstein S.N.W."/>
            <person name="Larsson A."/>
            <person name="Li F.W."/>
            <person name="Perroud P.F."/>
            <person name="Phillips J."/>
            <person name="Ranjan P."/>
            <person name="Rokshar D.S."/>
            <person name="Rothfels C.J."/>
            <person name="Schneider L."/>
            <person name="Shu S."/>
            <person name="Stevenson D.W."/>
            <person name="Thummler F."/>
            <person name="Tillich M."/>
            <person name="Villarreal Aguilar J.C."/>
            <person name="Widiez T."/>
            <person name="Wong G.K."/>
            <person name="Wymore A."/>
            <person name="Zhang Y."/>
            <person name="Zimmer A.D."/>
            <person name="Quatrano R.S."/>
            <person name="Mayer K.F.X."/>
            <person name="Goodstein D."/>
            <person name="Casacuberta J.M."/>
            <person name="Vandepoele K."/>
            <person name="Reski R."/>
            <person name="Cuming A.C."/>
            <person name="Tuskan G.A."/>
            <person name="Maumus F."/>
            <person name="Salse J."/>
            <person name="Schmutz J."/>
            <person name="Rensing S.A."/>
        </authorList>
    </citation>
    <scope>NUCLEOTIDE SEQUENCE [LARGE SCALE GENOMIC DNA]</scope>
    <source>
        <strain evidence="3 4">cv. Gransden 2004</strain>
    </source>
</reference>
<reference evidence="3" key="3">
    <citation type="submission" date="2020-12" db="UniProtKB">
        <authorList>
            <consortium name="EnsemblPlants"/>
        </authorList>
    </citation>
    <scope>IDENTIFICATION</scope>
</reference>
<name>A0A2K1JPY7_PHYPA</name>
<gene>
    <name evidence="2" type="ORF">PHYPA_015978</name>
</gene>
<dbReference type="InParanoid" id="A0A2K1JPY7"/>
<keyword evidence="1" id="KW-0732">Signal</keyword>
<feature type="signal peptide" evidence="1">
    <location>
        <begin position="1"/>
        <end position="26"/>
    </location>
</feature>
<evidence type="ECO:0000313" key="4">
    <source>
        <dbReference type="Proteomes" id="UP000006727"/>
    </source>
</evidence>
<evidence type="ECO:0000256" key="1">
    <source>
        <dbReference type="SAM" id="SignalP"/>
    </source>
</evidence>
<feature type="chain" id="PRO_5036042909" description="Secreted protein" evidence="1">
    <location>
        <begin position="27"/>
        <end position="87"/>
    </location>
</feature>
<evidence type="ECO:0000313" key="3">
    <source>
        <dbReference type="EnsemblPlants" id="PAC:32972536.CDS.1"/>
    </source>
</evidence>